<evidence type="ECO:0000256" key="1">
    <source>
        <dbReference type="ARBA" id="ARBA00023125"/>
    </source>
</evidence>
<gene>
    <name evidence="4" type="ORF">QHF89_39150</name>
</gene>
<dbReference type="EMBL" id="JARZHI010000062">
    <property type="protein sequence ID" value="MDI1435586.1"/>
    <property type="molecule type" value="Genomic_DNA"/>
</dbReference>
<sequence>MFRPDDRAAAPPLPLRHRLPNAPPLFIGRAVERRYLGALIRRAPVTVVWGLGGLGKTSLVLHTLHADFADQAPRVLFVSLRPTEPPAAVEVELLRAVADAHRLAKVEWSGLLADPDGLLATLIDLADALGYWVVLDDLHHADPRSARDVLGALARYARQSRWIVTSRRNPLLPELVDQTLALAGMPPTDLYELASRCAPHRAVRDLHQVADASAGSPWRLRQLLTGSDAARVSEDLLRGVPPEATPLLEALAALELPLAPATLAGLVPLPSPDTIEALAQRGILECSSEGLRLHDVARPLIETGGDLRARKAEVARALAAADDDPLSALEALRLLLSLGHLDEAVALLESRCELVLGAGLAPRLAQLLAPVDLPRLASFRLRCAVEIGDPAALDAAALPRSPTLGDHFLWAASHVLRGRLAEAAAIAARVRSAAMAAPEGASLALTAAILETGCLGELGRAGEALGVLGVIQAAGRDGAALLGVHRARWLMQEGRAAEALECIETIVAAGIDGAAPTTSELRDELIVLFCYLGRVRRLEQVLDTLALGAQRGPALLFGARRSLLTEGLLCVHAGRLDPAREVFREVERLARRTTYLRPFLLALDAERRLITGELEGMEALLCTLHDEATRAGHALNQCFAVVTAYRVAIARGKPRVELDASALRATPYWATLLAAAARLHAVLHGLPPPAVPAIAEDIVHGRVLSALGAAAERAIAGDPEAARAHASAAYAVAREHGHVPGELEALRMSCDALLLAGDAAELSHAAGLLRERADAAGSPRFSAEARWFTATLDGAPHPSALESFLELVDVAPVAARRSRALLDAPAALDLLDRVVLDALGRRRAGPASRRDAASRAGWGLDTAARKVWLPGGRTVELAARAILYRILLGIAERGGRATKEQIVLFAWEQRDYHPLRDDKRLHVAIRKLRLLLEDDPSRALRLVTTADGYAFGESEPFRRVAAEGSPEPR</sequence>
<keyword evidence="5" id="KW-1185">Reference proteome</keyword>
<reference evidence="4 5" key="1">
    <citation type="submission" date="2023-04" db="EMBL/GenBank/DDBJ databases">
        <title>The genome sequence of Polyangium sorediatum DSM14670.</title>
        <authorList>
            <person name="Zhang X."/>
        </authorList>
    </citation>
    <scope>NUCLEOTIDE SEQUENCE [LARGE SCALE GENOMIC DNA]</scope>
    <source>
        <strain evidence="4 5">DSM 14670</strain>
    </source>
</reference>
<dbReference type="RefSeq" id="WP_136972406.1">
    <property type="nucleotide sequence ID" value="NZ_JARZHI010000062.1"/>
</dbReference>
<organism evidence="4 5">
    <name type="scientific">Polyangium sorediatum</name>
    <dbReference type="NCBI Taxonomy" id="889274"/>
    <lineage>
        <taxon>Bacteria</taxon>
        <taxon>Pseudomonadati</taxon>
        <taxon>Myxococcota</taxon>
        <taxon>Polyangia</taxon>
        <taxon>Polyangiales</taxon>
        <taxon>Polyangiaceae</taxon>
        <taxon>Polyangium</taxon>
    </lineage>
</organism>
<proteinExistence type="predicted"/>
<evidence type="ECO:0000313" key="4">
    <source>
        <dbReference type="EMBL" id="MDI1435586.1"/>
    </source>
</evidence>
<dbReference type="Gene3D" id="3.40.50.300">
    <property type="entry name" value="P-loop containing nucleotide triphosphate hydrolases"/>
    <property type="match status" value="1"/>
</dbReference>
<feature type="DNA-binding region" description="OmpR/PhoB-type" evidence="2">
    <location>
        <begin position="850"/>
        <end position="953"/>
    </location>
</feature>
<evidence type="ECO:0000313" key="5">
    <source>
        <dbReference type="Proteomes" id="UP001160301"/>
    </source>
</evidence>
<dbReference type="InterPro" id="IPR036388">
    <property type="entry name" value="WH-like_DNA-bd_sf"/>
</dbReference>
<feature type="domain" description="OmpR/PhoB-type" evidence="3">
    <location>
        <begin position="850"/>
        <end position="953"/>
    </location>
</feature>
<dbReference type="SUPFAM" id="SSF52540">
    <property type="entry name" value="P-loop containing nucleoside triphosphate hydrolases"/>
    <property type="match status" value="1"/>
</dbReference>
<dbReference type="Proteomes" id="UP001160301">
    <property type="component" value="Unassembled WGS sequence"/>
</dbReference>
<dbReference type="PROSITE" id="PS51755">
    <property type="entry name" value="OMPR_PHOB"/>
    <property type="match status" value="1"/>
</dbReference>
<dbReference type="Gene3D" id="1.10.10.10">
    <property type="entry name" value="Winged helix-like DNA-binding domain superfamily/Winged helix DNA-binding domain"/>
    <property type="match status" value="1"/>
</dbReference>
<keyword evidence="1 2" id="KW-0238">DNA-binding</keyword>
<accession>A0ABT6P4Y4</accession>
<comment type="caution">
    <text evidence="4">The sequence shown here is derived from an EMBL/GenBank/DDBJ whole genome shotgun (WGS) entry which is preliminary data.</text>
</comment>
<dbReference type="InterPro" id="IPR027417">
    <property type="entry name" value="P-loop_NTPase"/>
</dbReference>
<dbReference type="InterPro" id="IPR001867">
    <property type="entry name" value="OmpR/PhoB-type_DNA-bd"/>
</dbReference>
<evidence type="ECO:0000259" key="3">
    <source>
        <dbReference type="PROSITE" id="PS51755"/>
    </source>
</evidence>
<name>A0ABT6P4Y4_9BACT</name>
<evidence type="ECO:0000256" key="2">
    <source>
        <dbReference type="PROSITE-ProRule" id="PRU01091"/>
    </source>
</evidence>
<protein>
    <recommendedName>
        <fullName evidence="3">OmpR/PhoB-type domain-containing protein</fullName>
    </recommendedName>
</protein>